<feature type="compositionally biased region" description="Polar residues" evidence="1">
    <location>
        <begin position="172"/>
        <end position="185"/>
    </location>
</feature>
<feature type="compositionally biased region" description="Polar residues" evidence="1">
    <location>
        <begin position="98"/>
        <end position="110"/>
    </location>
</feature>
<protein>
    <submittedName>
        <fullName evidence="2">Uncharacterized protein</fullName>
    </submittedName>
</protein>
<dbReference type="PANTHER" id="PTHR47481:SF9">
    <property type="entry name" value="RETROTRANSPOSON GAG DOMAIN-CONTAINING PROTEIN"/>
    <property type="match status" value="1"/>
</dbReference>
<accession>A0AAD5NN49</accession>
<evidence type="ECO:0000256" key="1">
    <source>
        <dbReference type="SAM" id="MobiDB-lite"/>
    </source>
</evidence>
<sequence length="196" mass="21521">MMQTTHCYAKSGSPFDLLHGITNELAIIGEPVKETNLIIHTLNDVGPEFKEIAATVHARNTIISFEELHHKLVDYKSFLKRDESRTSRVLSLTANNTCLSQPKNENQYQQGKKGESIASSPGDSPKQSNEHPSASSLSLSSIPGLMTPLLIHHPMQWKPRSSKSLPRAVASEASNSSSPFVTNEPPSDPPEEAIKR</sequence>
<feature type="region of interest" description="Disordered" evidence="1">
    <location>
        <begin position="153"/>
        <end position="196"/>
    </location>
</feature>
<reference evidence="2" key="2">
    <citation type="submission" date="2023-02" db="EMBL/GenBank/DDBJ databases">
        <authorList>
            <person name="Swenson N.G."/>
            <person name="Wegrzyn J.L."/>
            <person name="Mcevoy S.L."/>
        </authorList>
    </citation>
    <scope>NUCLEOTIDE SEQUENCE</scope>
    <source>
        <strain evidence="2">91603</strain>
        <tissue evidence="2">Leaf</tissue>
    </source>
</reference>
<organism evidence="2 3">
    <name type="scientific">Acer negundo</name>
    <name type="common">Box elder</name>
    <dbReference type="NCBI Taxonomy" id="4023"/>
    <lineage>
        <taxon>Eukaryota</taxon>
        <taxon>Viridiplantae</taxon>
        <taxon>Streptophyta</taxon>
        <taxon>Embryophyta</taxon>
        <taxon>Tracheophyta</taxon>
        <taxon>Spermatophyta</taxon>
        <taxon>Magnoliopsida</taxon>
        <taxon>eudicotyledons</taxon>
        <taxon>Gunneridae</taxon>
        <taxon>Pentapetalae</taxon>
        <taxon>rosids</taxon>
        <taxon>malvids</taxon>
        <taxon>Sapindales</taxon>
        <taxon>Sapindaceae</taxon>
        <taxon>Hippocastanoideae</taxon>
        <taxon>Acereae</taxon>
        <taxon>Acer</taxon>
    </lineage>
</organism>
<feature type="region of interest" description="Disordered" evidence="1">
    <location>
        <begin position="98"/>
        <end position="139"/>
    </location>
</feature>
<dbReference type="EMBL" id="JAJSOW010000103">
    <property type="protein sequence ID" value="KAI9173824.1"/>
    <property type="molecule type" value="Genomic_DNA"/>
</dbReference>
<dbReference type="AlphaFoldDB" id="A0AAD5NN49"/>
<reference evidence="2" key="1">
    <citation type="journal article" date="2022" name="Plant J.">
        <title>Strategies of tolerance reflected in two North American maple genomes.</title>
        <authorList>
            <person name="McEvoy S.L."/>
            <person name="Sezen U.U."/>
            <person name="Trouern-Trend A."/>
            <person name="McMahon S.M."/>
            <person name="Schaberg P.G."/>
            <person name="Yang J."/>
            <person name="Wegrzyn J.L."/>
            <person name="Swenson N.G."/>
        </authorList>
    </citation>
    <scope>NUCLEOTIDE SEQUENCE</scope>
    <source>
        <strain evidence="2">91603</strain>
    </source>
</reference>
<name>A0AAD5NN49_ACENE</name>
<dbReference type="Proteomes" id="UP001064489">
    <property type="component" value="Chromosome 8"/>
</dbReference>
<evidence type="ECO:0000313" key="2">
    <source>
        <dbReference type="EMBL" id="KAI9173824.1"/>
    </source>
</evidence>
<dbReference type="PANTHER" id="PTHR47481">
    <property type="match status" value="1"/>
</dbReference>
<evidence type="ECO:0000313" key="3">
    <source>
        <dbReference type="Proteomes" id="UP001064489"/>
    </source>
</evidence>
<proteinExistence type="predicted"/>
<comment type="caution">
    <text evidence="2">The sequence shown here is derived from an EMBL/GenBank/DDBJ whole genome shotgun (WGS) entry which is preliminary data.</text>
</comment>
<gene>
    <name evidence="2" type="ORF">LWI28_007133</name>
</gene>
<feature type="compositionally biased region" description="Polar residues" evidence="1">
    <location>
        <begin position="117"/>
        <end position="132"/>
    </location>
</feature>
<keyword evidence="3" id="KW-1185">Reference proteome</keyword>